<feature type="signal peptide" evidence="1">
    <location>
        <begin position="1"/>
        <end position="19"/>
    </location>
</feature>
<dbReference type="SUPFAM" id="SSF48317">
    <property type="entry name" value="Acid phosphatase/Vanadium-dependent haloperoxidase"/>
    <property type="match status" value="1"/>
</dbReference>
<sequence>MKKLLVFSLLLFMYSFTYSQNQSINLNLKKDRDLWQKFTYDLGNMAGGMGYAYSRPLHWKGKQLNNLAYVAAGTSALYLVDDHIDNWANNWRGDVPRWLADYGNEYGSPNNNFMITGAVYLTGLISDNPKLRRTGVLLISSASASGLLQQISKRIVGRARPKADVGKGTFDPLHFDRVFNYDSFPSGHVMLGFTNAYILAKHFDSPWIKAGLYTVGSIPGFARIVDRFHWVSDVVFSTALSIFIVEAIDRYLDTKYDQKYNDKGKKKKIAWDIQFTPQSFGIVMNF</sequence>
<dbReference type="AlphaFoldDB" id="A0A2P6CB60"/>
<dbReference type="SMART" id="SM00014">
    <property type="entry name" value="acidPPc"/>
    <property type="match status" value="1"/>
</dbReference>
<feature type="chain" id="PRO_5015106993" evidence="1">
    <location>
        <begin position="20"/>
        <end position="286"/>
    </location>
</feature>
<dbReference type="CDD" id="cd01610">
    <property type="entry name" value="PAP2_like"/>
    <property type="match status" value="1"/>
</dbReference>
<keyword evidence="4" id="KW-1185">Reference proteome</keyword>
<dbReference type="OrthoDB" id="9773582at2"/>
<comment type="caution">
    <text evidence="3">The sequence shown here is derived from an EMBL/GenBank/DDBJ whole genome shotgun (WGS) entry which is preliminary data.</text>
</comment>
<dbReference type="EMBL" id="MSCK01000001">
    <property type="protein sequence ID" value="PQJ72147.1"/>
    <property type="molecule type" value="Genomic_DNA"/>
</dbReference>
<evidence type="ECO:0000313" key="4">
    <source>
        <dbReference type="Proteomes" id="UP000247345"/>
    </source>
</evidence>
<name>A0A2P6CB60_9FLAO</name>
<evidence type="ECO:0000259" key="2">
    <source>
        <dbReference type="SMART" id="SM00014"/>
    </source>
</evidence>
<dbReference type="RefSeq" id="WP_105047806.1">
    <property type="nucleotide sequence ID" value="NZ_CP150661.1"/>
</dbReference>
<dbReference type="InterPro" id="IPR036938">
    <property type="entry name" value="PAP2/HPO_sf"/>
</dbReference>
<feature type="domain" description="Phosphatidic acid phosphatase type 2/haloperoxidase" evidence="2">
    <location>
        <begin position="134"/>
        <end position="249"/>
    </location>
</feature>
<proteinExistence type="predicted"/>
<evidence type="ECO:0000256" key="1">
    <source>
        <dbReference type="SAM" id="SignalP"/>
    </source>
</evidence>
<reference evidence="3 4" key="1">
    <citation type="submission" date="2016-12" db="EMBL/GenBank/DDBJ databases">
        <title>Trade-off between light-utilization and light-protection in marine flavobacteria.</title>
        <authorList>
            <person name="Kumagai Y."/>
            <person name="Yoshizawa S."/>
            <person name="Kogure K."/>
            <person name="Iwasaki W."/>
        </authorList>
    </citation>
    <scope>NUCLEOTIDE SEQUENCE [LARGE SCALE GENOMIC DNA]</scope>
    <source>
        <strain evidence="3 4">KCTC 12100</strain>
    </source>
</reference>
<organism evidence="3 4">
    <name type="scientific">Polaribacter butkevichii</name>
    <dbReference type="NCBI Taxonomy" id="218490"/>
    <lineage>
        <taxon>Bacteria</taxon>
        <taxon>Pseudomonadati</taxon>
        <taxon>Bacteroidota</taxon>
        <taxon>Flavobacteriia</taxon>
        <taxon>Flavobacteriales</taxon>
        <taxon>Flavobacteriaceae</taxon>
    </lineage>
</organism>
<dbReference type="Gene3D" id="1.20.144.10">
    <property type="entry name" value="Phosphatidic acid phosphatase type 2/haloperoxidase"/>
    <property type="match status" value="1"/>
</dbReference>
<evidence type="ECO:0000313" key="3">
    <source>
        <dbReference type="EMBL" id="PQJ72147.1"/>
    </source>
</evidence>
<accession>A0A2P6CB60</accession>
<dbReference type="InterPro" id="IPR000326">
    <property type="entry name" value="PAP2/HPO"/>
</dbReference>
<protein>
    <submittedName>
        <fullName evidence="3">Phosphoesterase</fullName>
    </submittedName>
</protein>
<dbReference type="Pfam" id="PF01569">
    <property type="entry name" value="PAP2"/>
    <property type="match status" value="1"/>
</dbReference>
<keyword evidence="1" id="KW-0732">Signal</keyword>
<dbReference type="Proteomes" id="UP000247345">
    <property type="component" value="Unassembled WGS sequence"/>
</dbReference>
<gene>
    <name evidence="3" type="ORF">BTO14_02285</name>
</gene>